<dbReference type="Proteomes" id="UP000251721">
    <property type="component" value="Unassembled WGS sequence"/>
</dbReference>
<name>A0A2X3GD01_KLEPN</name>
<dbReference type="AlphaFoldDB" id="A0A2X3GD01"/>
<protein>
    <submittedName>
        <fullName evidence="1">Putative cellulose synthase</fullName>
    </submittedName>
</protein>
<reference evidence="1 2" key="1">
    <citation type="submission" date="2018-06" db="EMBL/GenBank/DDBJ databases">
        <authorList>
            <consortium name="Pathogen Informatics"/>
            <person name="Doyle S."/>
        </authorList>
    </citation>
    <scope>NUCLEOTIDE SEQUENCE [LARGE SCALE GENOMIC DNA]</scope>
    <source>
        <strain evidence="1 2">NCTC13465</strain>
    </source>
</reference>
<accession>A0A2X3GD01</accession>
<evidence type="ECO:0000313" key="1">
    <source>
        <dbReference type="EMBL" id="SQC58181.1"/>
    </source>
</evidence>
<sequence length="123" mass="13083">MTYLRSARGKLLGMQSTNSSETPTVGGVLAADNPFIGVSQTSAPTRTASAYGQYMPWQVAQSAAAPGSTLPGIQRTDLPVDTAQTRMLRQVDTMMESLQEKTGSWLQGEWTCVDATANRAPAS</sequence>
<proteinExistence type="predicted"/>
<dbReference type="EMBL" id="UAWQ01000020">
    <property type="protein sequence ID" value="SQC58181.1"/>
    <property type="molecule type" value="Genomic_DNA"/>
</dbReference>
<organism evidence="1 2">
    <name type="scientific">Klebsiella pneumoniae</name>
    <dbReference type="NCBI Taxonomy" id="573"/>
    <lineage>
        <taxon>Bacteria</taxon>
        <taxon>Pseudomonadati</taxon>
        <taxon>Pseudomonadota</taxon>
        <taxon>Gammaproteobacteria</taxon>
        <taxon>Enterobacterales</taxon>
        <taxon>Enterobacteriaceae</taxon>
        <taxon>Klebsiella/Raoultella group</taxon>
        <taxon>Klebsiella</taxon>
        <taxon>Klebsiella pneumoniae complex</taxon>
    </lineage>
</organism>
<evidence type="ECO:0000313" key="2">
    <source>
        <dbReference type="Proteomes" id="UP000251721"/>
    </source>
</evidence>
<gene>
    <name evidence="1" type="ORF">NCTC13465_05887</name>
</gene>